<accession>A0AAJ1IBR1</accession>
<feature type="transmembrane region" description="Helical" evidence="1">
    <location>
        <begin position="49"/>
        <end position="67"/>
    </location>
</feature>
<evidence type="ECO:0000313" key="3">
    <source>
        <dbReference type="Proteomes" id="UP001221217"/>
    </source>
</evidence>
<name>A0AAJ1IBR1_9SPIO</name>
<gene>
    <name evidence="2" type="ORF">PQJ61_06260</name>
</gene>
<dbReference type="Proteomes" id="UP001221217">
    <property type="component" value="Unassembled WGS sequence"/>
</dbReference>
<evidence type="ECO:0000256" key="1">
    <source>
        <dbReference type="SAM" id="Phobius"/>
    </source>
</evidence>
<reference evidence="2 3" key="1">
    <citation type="submission" date="2022-12" db="EMBL/GenBank/DDBJ databases">
        <title>Metagenome assembled genome from gulf of manar.</title>
        <authorList>
            <person name="Kohli P."/>
            <person name="Pk S."/>
            <person name="Venkata Ramana C."/>
            <person name="Sasikala C."/>
        </authorList>
    </citation>
    <scope>NUCLEOTIDE SEQUENCE [LARGE SCALE GENOMIC DNA]</scope>
    <source>
        <strain evidence="2">JB008</strain>
    </source>
</reference>
<dbReference type="AlphaFoldDB" id="A0AAJ1IBR1"/>
<keyword evidence="1" id="KW-0812">Transmembrane</keyword>
<organism evidence="2 3">
    <name type="scientific">Candidatus Thalassospirochaeta sargassi</name>
    <dbReference type="NCBI Taxonomy" id="3119039"/>
    <lineage>
        <taxon>Bacteria</taxon>
        <taxon>Pseudomonadati</taxon>
        <taxon>Spirochaetota</taxon>
        <taxon>Spirochaetia</taxon>
        <taxon>Spirochaetales</taxon>
        <taxon>Spirochaetaceae</taxon>
        <taxon>Candidatus Thalassospirochaeta</taxon>
    </lineage>
</organism>
<keyword evidence="1" id="KW-0472">Membrane</keyword>
<dbReference type="EMBL" id="JAQQAL010000011">
    <property type="protein sequence ID" value="MDC7226348.1"/>
    <property type="molecule type" value="Genomic_DNA"/>
</dbReference>
<comment type="caution">
    <text evidence="2">The sequence shown here is derived from an EMBL/GenBank/DDBJ whole genome shotgun (WGS) entry which is preliminary data.</text>
</comment>
<protein>
    <submittedName>
        <fullName evidence="2">Uncharacterized protein</fullName>
    </submittedName>
</protein>
<sequence length="192" mass="21811">MFKLNLVIRRKSENVMIFSPAPWFRILFLFFAAAVIVGIFTVAADDESISLVSPIVIAAICIIASMYEESWTVDREKRLITERSGLFLLHKTRKWGFNEVESLELRVFLRGAETDGSADHEVNLTPGFSREDMEEAAGKDTKIIHKRYQQMLRLNLKSGETRTIESLAGRSPDTLQKKADILSEFSGIKLEK</sequence>
<proteinExistence type="predicted"/>
<keyword evidence="1" id="KW-1133">Transmembrane helix</keyword>
<feature type="transmembrane region" description="Helical" evidence="1">
    <location>
        <begin position="21"/>
        <end position="43"/>
    </location>
</feature>
<evidence type="ECO:0000313" key="2">
    <source>
        <dbReference type="EMBL" id="MDC7226348.1"/>
    </source>
</evidence>